<dbReference type="NCBIfam" id="TIGR00738">
    <property type="entry name" value="rrf2_super"/>
    <property type="match status" value="1"/>
</dbReference>
<evidence type="ECO:0000313" key="1">
    <source>
        <dbReference type="EMBL" id="MTW17152.1"/>
    </source>
</evidence>
<dbReference type="PANTHER" id="PTHR33221:SF15">
    <property type="entry name" value="HTH-TYPE TRANSCRIPTIONAL REGULATOR YWGB-RELATED"/>
    <property type="match status" value="1"/>
</dbReference>
<dbReference type="PANTHER" id="PTHR33221">
    <property type="entry name" value="WINGED HELIX-TURN-HELIX TRANSCRIPTIONAL REGULATOR, RRF2 FAMILY"/>
    <property type="match status" value="1"/>
</dbReference>
<dbReference type="EMBL" id="UWOC01000170">
    <property type="protein sequence ID" value="VCU09994.1"/>
    <property type="molecule type" value="Genomic_DNA"/>
</dbReference>
<dbReference type="RefSeq" id="WP_111384698.1">
    <property type="nucleotide sequence ID" value="NZ_NPEW01000052.1"/>
</dbReference>
<dbReference type="GO" id="GO:0005829">
    <property type="term" value="C:cytosol"/>
    <property type="evidence" value="ECO:0007669"/>
    <property type="project" value="TreeGrafter"/>
</dbReference>
<dbReference type="GO" id="GO:0003700">
    <property type="term" value="F:DNA-binding transcription factor activity"/>
    <property type="evidence" value="ECO:0007669"/>
    <property type="project" value="TreeGrafter"/>
</dbReference>
<evidence type="ECO:0000313" key="2">
    <source>
        <dbReference type="EMBL" id="VCU09994.1"/>
    </source>
</evidence>
<dbReference type="InterPro" id="IPR036388">
    <property type="entry name" value="WH-like_DNA-bd_sf"/>
</dbReference>
<reference evidence="3" key="1">
    <citation type="submission" date="2018-10" db="EMBL/GenBank/DDBJ databases">
        <authorList>
            <person name="Peiro R."/>
            <person name="Begona"/>
            <person name="Cbmso G."/>
            <person name="Lopez M."/>
            <person name="Gonzalez S."/>
            <person name="Sacristan E."/>
            <person name="Castillo E."/>
        </authorList>
    </citation>
    <scope>NUCLEOTIDE SEQUENCE [LARGE SCALE GENOMIC DNA]</scope>
</reference>
<dbReference type="InterPro" id="IPR030489">
    <property type="entry name" value="TR_Rrf2-type_CS"/>
</dbReference>
<dbReference type="EMBL" id="WNKV01000009">
    <property type="protein sequence ID" value="MTW17152.1"/>
    <property type="molecule type" value="Genomic_DNA"/>
</dbReference>
<gene>
    <name evidence="2" type="primary">cymR</name>
    <name evidence="1" type="ORF">GJ689_13160</name>
    <name evidence="2" type="ORF">RHODGE_RHODGE_03651</name>
</gene>
<name>A0A327K8J0_9BRAD</name>
<dbReference type="Proteomes" id="UP000438991">
    <property type="component" value="Unassembled WGS sequence"/>
</dbReference>
<dbReference type="InterPro" id="IPR000944">
    <property type="entry name" value="Tscrpt_reg_Rrf2"/>
</dbReference>
<keyword evidence="3" id="KW-1185">Reference proteome</keyword>
<dbReference type="Proteomes" id="UP000289200">
    <property type="component" value="Unassembled WGS sequence"/>
</dbReference>
<proteinExistence type="predicted"/>
<sequence length="152" mass="16194">MKLQVATRHALFAVLELAAQADRQIAASDIAEKYSISPNHLAKVLRTLGRAGIVEASRGVGGGYRFCGNAKRLNLLDIIAVFEPIGPAAGGREAGDDTREGRALRLVMNEIEDSTRATLSSITIDTMLKIVRRTTPSTAGAPLRRAVVARSA</sequence>
<dbReference type="SUPFAM" id="SSF46785">
    <property type="entry name" value="Winged helix' DNA-binding domain"/>
    <property type="match status" value="1"/>
</dbReference>
<dbReference type="OrthoDB" id="9802344at2"/>
<dbReference type="PROSITE" id="PS51197">
    <property type="entry name" value="HTH_RRF2_2"/>
    <property type="match status" value="1"/>
</dbReference>
<organism evidence="2 3">
    <name type="scientific">Rhodoplanes serenus</name>
    <dbReference type="NCBI Taxonomy" id="200615"/>
    <lineage>
        <taxon>Bacteria</taxon>
        <taxon>Pseudomonadati</taxon>
        <taxon>Pseudomonadota</taxon>
        <taxon>Alphaproteobacteria</taxon>
        <taxon>Hyphomicrobiales</taxon>
        <taxon>Nitrobacteraceae</taxon>
        <taxon>Rhodoplanes</taxon>
    </lineage>
</organism>
<reference evidence="2" key="2">
    <citation type="submission" date="2018-10" db="EMBL/GenBank/DDBJ databases">
        <authorList>
            <person name="Peiro R."/>
            <person name="Begona"/>
            <person name="Cbmso G."/>
            <person name="Lopez M."/>
            <person name="Gonzalez S."/>
            <person name="Sacristan E."/>
            <person name="Castillo E."/>
        </authorList>
    </citation>
    <scope>NUCLEOTIDE SEQUENCE</scope>
    <source>
        <strain evidence="2">Rhod_genome</strain>
    </source>
</reference>
<comment type="caution">
    <text evidence="2">The sequence shown here is derived from an EMBL/GenBank/DDBJ whole genome shotgun (WGS) entry which is preliminary data.</text>
</comment>
<accession>A0A327K8J0</accession>
<reference evidence="1 4" key="3">
    <citation type="submission" date="2019-11" db="EMBL/GenBank/DDBJ databases">
        <title>Whole-genome sequence of Rhodoplanes serenus DSM 18633, type strain.</title>
        <authorList>
            <person name="Kyndt J.A."/>
            <person name="Meyer T.E."/>
        </authorList>
    </citation>
    <scope>NUCLEOTIDE SEQUENCE [LARGE SCALE GENOMIC DNA]</scope>
    <source>
        <strain evidence="1 4">DSM 18633</strain>
    </source>
</reference>
<protein>
    <submittedName>
        <fullName evidence="2">HTH-type transcriptional regulator CymR</fullName>
    </submittedName>
    <submittedName>
        <fullName evidence="1">Rrf2 family transcriptional regulator</fullName>
    </submittedName>
</protein>
<evidence type="ECO:0000313" key="3">
    <source>
        <dbReference type="Proteomes" id="UP000289200"/>
    </source>
</evidence>
<dbReference type="PROSITE" id="PS01332">
    <property type="entry name" value="HTH_RRF2_1"/>
    <property type="match status" value="1"/>
</dbReference>
<dbReference type="InterPro" id="IPR036390">
    <property type="entry name" value="WH_DNA-bd_sf"/>
</dbReference>
<dbReference type="Gene3D" id="1.10.10.10">
    <property type="entry name" value="Winged helix-like DNA-binding domain superfamily/Winged helix DNA-binding domain"/>
    <property type="match status" value="1"/>
</dbReference>
<dbReference type="AlphaFoldDB" id="A0A327K8J0"/>
<evidence type="ECO:0000313" key="4">
    <source>
        <dbReference type="Proteomes" id="UP000438991"/>
    </source>
</evidence>
<dbReference type="Pfam" id="PF02082">
    <property type="entry name" value="Rrf2"/>
    <property type="match status" value="1"/>
</dbReference>